<evidence type="ECO:0000256" key="8">
    <source>
        <dbReference type="RuleBase" id="RU362056"/>
    </source>
</evidence>
<keyword evidence="8" id="KW-0813">Transport</keyword>
<evidence type="ECO:0000256" key="6">
    <source>
        <dbReference type="ARBA" id="ARBA00023136"/>
    </source>
</evidence>
<feature type="transmembrane region" description="Helical" evidence="8">
    <location>
        <begin position="395"/>
        <end position="413"/>
    </location>
</feature>
<keyword evidence="4 8" id="KW-0812">Transmembrane</keyword>
<feature type="transmembrane region" description="Helical" evidence="8">
    <location>
        <begin position="420"/>
        <end position="439"/>
    </location>
</feature>
<reference evidence="10" key="1">
    <citation type="submission" date="2021-04" db="EMBL/GenBank/DDBJ databases">
        <authorList>
            <consortium name="Molecular Ecology Group"/>
        </authorList>
    </citation>
    <scope>NUCLEOTIDE SEQUENCE</scope>
</reference>
<keyword evidence="6 8" id="KW-0472">Membrane</keyword>
<feature type="domain" description="Kazal-like" evidence="9">
    <location>
        <begin position="461"/>
        <end position="506"/>
    </location>
</feature>
<dbReference type="Pfam" id="PF07648">
    <property type="entry name" value="Kazal_2"/>
    <property type="match status" value="1"/>
</dbReference>
<dbReference type="InterPro" id="IPR036058">
    <property type="entry name" value="Kazal_dom_sf"/>
</dbReference>
<evidence type="ECO:0000256" key="7">
    <source>
        <dbReference type="ARBA" id="ARBA00023157"/>
    </source>
</evidence>
<dbReference type="GO" id="GO:0016323">
    <property type="term" value="C:basolateral plasma membrane"/>
    <property type="evidence" value="ECO:0007669"/>
    <property type="project" value="TreeGrafter"/>
</dbReference>
<dbReference type="GO" id="GO:0015347">
    <property type="term" value="F:sodium-independent organic anion transmembrane transporter activity"/>
    <property type="evidence" value="ECO:0007669"/>
    <property type="project" value="TreeGrafter"/>
</dbReference>
<feature type="transmembrane region" description="Helical" evidence="8">
    <location>
        <begin position="609"/>
        <end position="632"/>
    </location>
</feature>
<evidence type="ECO:0000313" key="10">
    <source>
        <dbReference type="EMBL" id="CAG5127389.1"/>
    </source>
</evidence>
<evidence type="ECO:0000256" key="4">
    <source>
        <dbReference type="ARBA" id="ARBA00022692"/>
    </source>
</evidence>
<dbReference type="NCBIfam" id="TIGR00805">
    <property type="entry name" value="oat"/>
    <property type="match status" value="1"/>
</dbReference>
<dbReference type="CDD" id="cd17336">
    <property type="entry name" value="MFS_SLCO_OATP"/>
    <property type="match status" value="1"/>
</dbReference>
<dbReference type="EMBL" id="CAJHNH020002668">
    <property type="protein sequence ID" value="CAG5127389.1"/>
    <property type="molecule type" value="Genomic_DNA"/>
</dbReference>
<feature type="transmembrane region" description="Helical" evidence="8">
    <location>
        <begin position="209"/>
        <end position="227"/>
    </location>
</feature>
<dbReference type="SUPFAM" id="SSF100895">
    <property type="entry name" value="Kazal-type serine protease inhibitors"/>
    <property type="match status" value="1"/>
</dbReference>
<dbReference type="InterPro" id="IPR036259">
    <property type="entry name" value="MFS_trans_sf"/>
</dbReference>
<feature type="transmembrane region" description="Helical" evidence="8">
    <location>
        <begin position="95"/>
        <end position="115"/>
    </location>
</feature>
<evidence type="ECO:0000313" key="11">
    <source>
        <dbReference type="Proteomes" id="UP000678393"/>
    </source>
</evidence>
<accession>A0A8S3ZDV3</accession>
<feature type="transmembrane region" description="Helical" evidence="8">
    <location>
        <begin position="248"/>
        <end position="272"/>
    </location>
</feature>
<comment type="subcellular location">
    <subcellularLocation>
        <location evidence="1 8">Cell membrane</location>
        <topology evidence="1 8">Multi-pass membrane protein</topology>
    </subcellularLocation>
</comment>
<dbReference type="SUPFAM" id="SSF103473">
    <property type="entry name" value="MFS general substrate transporter"/>
    <property type="match status" value="1"/>
</dbReference>
<dbReference type="PANTHER" id="PTHR11388">
    <property type="entry name" value="ORGANIC ANION TRANSPORTER"/>
    <property type="match status" value="1"/>
</dbReference>
<organism evidence="10 11">
    <name type="scientific">Candidula unifasciata</name>
    <dbReference type="NCBI Taxonomy" id="100452"/>
    <lineage>
        <taxon>Eukaryota</taxon>
        <taxon>Metazoa</taxon>
        <taxon>Spiralia</taxon>
        <taxon>Lophotrochozoa</taxon>
        <taxon>Mollusca</taxon>
        <taxon>Gastropoda</taxon>
        <taxon>Heterobranchia</taxon>
        <taxon>Euthyneura</taxon>
        <taxon>Panpulmonata</taxon>
        <taxon>Eupulmonata</taxon>
        <taxon>Stylommatophora</taxon>
        <taxon>Helicina</taxon>
        <taxon>Helicoidea</taxon>
        <taxon>Geomitridae</taxon>
        <taxon>Candidula</taxon>
    </lineage>
</organism>
<keyword evidence="3" id="KW-1003">Cell membrane</keyword>
<dbReference type="Proteomes" id="UP000678393">
    <property type="component" value="Unassembled WGS sequence"/>
</dbReference>
<keyword evidence="5 8" id="KW-1133">Transmembrane helix</keyword>
<comment type="caution">
    <text evidence="10">The sequence shown here is derived from an EMBL/GenBank/DDBJ whole genome shotgun (WGS) entry which is preliminary data.</text>
</comment>
<feature type="transmembrane region" description="Helical" evidence="8">
    <location>
        <begin position="524"/>
        <end position="548"/>
    </location>
</feature>
<feature type="transmembrane region" description="Helical" evidence="8">
    <location>
        <begin position="292"/>
        <end position="315"/>
    </location>
</feature>
<evidence type="ECO:0000256" key="1">
    <source>
        <dbReference type="ARBA" id="ARBA00004651"/>
    </source>
</evidence>
<sequence length="650" mass="71439">TPEKQTRWSEIYFRKATAGDNTKQQTEDLKENYEYGVCGLGGCKPQWSQRLANLNVFVVTYGVAGIWMITLSSFLGSQVTSIERHLGISSSKTGFILSSNEIGYLVFVILGSHLGKYTHIPVFLSVSGLLFGLATLAMALGRLETPRVWQDTSAPGLQTTTSDLQDNSAKYLCDSSFPTWTNSVLASTNSSSFVPALSGDSSSSRSVSWVFYLLVFCSMIGGAVKSYRIPLLTYYIESNIVNKNRSALLLGASFTAMLLGPPVALFLGSFSSSLPVDLKETNMSKHDQRWVGAWWLGFSIIGLACIVCSVPIMFFPRHMRKLKTRNLPETTETTSLRVMLTDLPKSLGRCFRQPIFVLSLIFACIEGFAFSGSFAFGQKYMETQFNKTSQEISTITGVLSLFTIVLGTFFGGFITTRLKLGLRGCAVITLAMAAITVLLDSLNFLFGCKNSDIVGADGNRTLSMDACDCSQDVFIVCGDNQVNYLSPCLAGCRNATTDMIFTNCTSVNDGQARPGVCDLNCPYFIPYLVVYSVSFFLGTVPIIPGFMLSVRSVEQRDQSLSSGTCSFCQTLIGILPSPIFFGKIIDMSCSVWSPGGNCMLYDRERFRHFYYGIYVGLRFASLGVMAAVLWLAHKDSRRESYKLANKTPDD</sequence>
<comment type="similarity">
    <text evidence="2 8">Belongs to the organo anion transporter (TC 2.A.60) family.</text>
</comment>
<keyword evidence="7" id="KW-1015">Disulfide bond</keyword>
<name>A0A8S3ZDV3_9EUPU</name>
<comment type="caution">
    <text evidence="8">Lacks conserved residue(s) required for the propagation of feature annotation.</text>
</comment>
<dbReference type="GO" id="GO:0006811">
    <property type="term" value="P:monoatomic ion transport"/>
    <property type="evidence" value="ECO:0007669"/>
    <property type="project" value="UniProtKB-KW"/>
</dbReference>
<protein>
    <recommendedName>
        <fullName evidence="8">Solute carrier organic anion transporter family member</fullName>
    </recommendedName>
</protein>
<feature type="transmembrane region" description="Helical" evidence="8">
    <location>
        <begin position="122"/>
        <end position="141"/>
    </location>
</feature>
<dbReference type="PROSITE" id="PS00282">
    <property type="entry name" value="KAZAL_1"/>
    <property type="match status" value="1"/>
</dbReference>
<proteinExistence type="inferred from homology"/>
<dbReference type="InterPro" id="IPR002350">
    <property type="entry name" value="Kazal_dom"/>
</dbReference>
<dbReference type="InterPro" id="IPR004156">
    <property type="entry name" value="OATP"/>
</dbReference>
<gene>
    <name evidence="10" type="ORF">CUNI_LOCUS12947</name>
</gene>
<dbReference type="Gene3D" id="1.20.1250.20">
    <property type="entry name" value="MFS general substrate transporter like domains"/>
    <property type="match status" value="1"/>
</dbReference>
<dbReference type="PROSITE" id="PS51465">
    <property type="entry name" value="KAZAL_2"/>
    <property type="match status" value="1"/>
</dbReference>
<keyword evidence="8" id="KW-0406">Ion transport</keyword>
<dbReference type="Pfam" id="PF03137">
    <property type="entry name" value="OATP"/>
    <property type="match status" value="1"/>
</dbReference>
<evidence type="ECO:0000256" key="5">
    <source>
        <dbReference type="ARBA" id="ARBA00022989"/>
    </source>
</evidence>
<dbReference type="OrthoDB" id="6145170at2759"/>
<dbReference type="PANTHER" id="PTHR11388:SF142">
    <property type="entry name" value="SOLUTE CARRIER ORGANIC ANION TRANSPORTER FAMILY MEMBER 5A1"/>
    <property type="match status" value="1"/>
</dbReference>
<evidence type="ECO:0000256" key="3">
    <source>
        <dbReference type="ARBA" id="ARBA00022475"/>
    </source>
</evidence>
<evidence type="ECO:0000259" key="9">
    <source>
        <dbReference type="PROSITE" id="PS51465"/>
    </source>
</evidence>
<keyword evidence="11" id="KW-1185">Reference proteome</keyword>
<dbReference type="GO" id="GO:0043252">
    <property type="term" value="P:sodium-independent organic anion transport"/>
    <property type="evidence" value="ECO:0007669"/>
    <property type="project" value="TreeGrafter"/>
</dbReference>
<feature type="transmembrane region" description="Helical" evidence="8">
    <location>
        <begin position="355"/>
        <end position="375"/>
    </location>
</feature>
<feature type="transmembrane region" description="Helical" evidence="8">
    <location>
        <begin position="54"/>
        <end position="75"/>
    </location>
</feature>
<evidence type="ECO:0000256" key="2">
    <source>
        <dbReference type="ARBA" id="ARBA00009657"/>
    </source>
</evidence>
<dbReference type="AlphaFoldDB" id="A0A8S3ZDV3"/>
<feature type="non-terminal residue" evidence="10">
    <location>
        <position position="650"/>
    </location>
</feature>